<dbReference type="Gene3D" id="2.40.70.10">
    <property type="entry name" value="Acid Proteases"/>
    <property type="match status" value="1"/>
</dbReference>
<dbReference type="InterPro" id="IPR021109">
    <property type="entry name" value="Peptidase_aspartic_dom_sf"/>
</dbReference>
<evidence type="ECO:0000259" key="1">
    <source>
        <dbReference type="Pfam" id="PF03732"/>
    </source>
</evidence>
<comment type="caution">
    <text evidence="2">The sequence shown here is derived from an EMBL/GenBank/DDBJ whole genome shotgun (WGS) entry which is preliminary data.</text>
</comment>
<dbReference type="AlphaFoldDB" id="A0A6L2NTF8"/>
<name>A0A6L2NTF8_TANCI</name>
<reference evidence="2" key="1">
    <citation type="journal article" date="2019" name="Sci. Rep.">
        <title>Draft genome of Tanacetum cinerariifolium, the natural source of mosquito coil.</title>
        <authorList>
            <person name="Yamashiro T."/>
            <person name="Shiraishi A."/>
            <person name="Satake H."/>
            <person name="Nakayama K."/>
        </authorList>
    </citation>
    <scope>NUCLEOTIDE SEQUENCE</scope>
</reference>
<dbReference type="EMBL" id="BKCJ010009850">
    <property type="protein sequence ID" value="GEU88917.1"/>
    <property type="molecule type" value="Genomic_DNA"/>
</dbReference>
<protein>
    <recommendedName>
        <fullName evidence="1">Retrotransposon gag domain-containing protein</fullName>
    </recommendedName>
</protein>
<gene>
    <name evidence="2" type="ORF">Tci_060895</name>
</gene>
<dbReference type="Pfam" id="PF03732">
    <property type="entry name" value="Retrotrans_gag"/>
    <property type="match status" value="1"/>
</dbReference>
<dbReference type="CDD" id="cd00303">
    <property type="entry name" value="retropepsin_like"/>
    <property type="match status" value="1"/>
</dbReference>
<feature type="domain" description="Retrotransposon gag" evidence="1">
    <location>
        <begin position="53"/>
        <end position="111"/>
    </location>
</feature>
<dbReference type="PANTHER" id="PTHR33067">
    <property type="entry name" value="RNA-DIRECTED DNA POLYMERASE-RELATED"/>
    <property type="match status" value="1"/>
</dbReference>
<organism evidence="2">
    <name type="scientific">Tanacetum cinerariifolium</name>
    <name type="common">Dalmatian daisy</name>
    <name type="synonym">Chrysanthemum cinerariifolium</name>
    <dbReference type="NCBI Taxonomy" id="118510"/>
    <lineage>
        <taxon>Eukaryota</taxon>
        <taxon>Viridiplantae</taxon>
        <taxon>Streptophyta</taxon>
        <taxon>Embryophyta</taxon>
        <taxon>Tracheophyta</taxon>
        <taxon>Spermatophyta</taxon>
        <taxon>Magnoliopsida</taxon>
        <taxon>eudicotyledons</taxon>
        <taxon>Gunneridae</taxon>
        <taxon>Pentapetalae</taxon>
        <taxon>asterids</taxon>
        <taxon>campanulids</taxon>
        <taxon>Asterales</taxon>
        <taxon>Asteraceae</taxon>
        <taxon>Asteroideae</taxon>
        <taxon>Anthemideae</taxon>
        <taxon>Anthemidinae</taxon>
        <taxon>Tanacetum</taxon>
    </lineage>
</organism>
<dbReference type="PANTHER" id="PTHR33067:SF9">
    <property type="entry name" value="RNA-DIRECTED DNA POLYMERASE"/>
    <property type="match status" value="1"/>
</dbReference>
<evidence type="ECO:0000313" key="2">
    <source>
        <dbReference type="EMBL" id="GEU88917.1"/>
    </source>
</evidence>
<proteinExistence type="predicted"/>
<accession>A0A6L2NTF8</accession>
<sequence>MEQYLALAHQAPGVVKLEIEGIVNFEIKSQFMRELKEDTFSRNNNEDAHNHVDRILSIVDRLTPGAVNTWDLLKNAFIQRYCPPSKTAKQLEDIHNFKQEDDKSLYQAWERSIGGINNTNGLAAIVRCQICKGPYLDKECPLNEEVKKVEEVKYKEFGDPAPFNGINGAKFHVGPPGTTIGAPSSSTRECKVVYANQETPINPTSSSASVNVMPRRIFEYLKLTNLRKTNMLVEMANMTKKAPLGIIENILVQIDRFRFPSDFVIIDKTLNENIILGRPFLATIHAEIDVFDKEIALGVGNDKIIFYMEKKDHNFTILTTKILMVKSIRKGEPNCPPGDPSLKSFKSDNLHEIDQLADEYELRIGKKGQILEEVWENYKKVQCKDDTWWYDYWFEDDEKQEIRANKYDPPKVNLETFKVTRYSFDTSNNFIFVSKESKDSLSLGRKNISGFREMIRIEFNEDAHDEM</sequence>
<dbReference type="InterPro" id="IPR005162">
    <property type="entry name" value="Retrotrans_gag_dom"/>
</dbReference>